<comment type="caution">
    <text evidence="2">The sequence shown here is derived from an EMBL/GenBank/DDBJ whole genome shotgun (WGS) entry which is preliminary data.</text>
</comment>
<dbReference type="Proteomes" id="UP000265520">
    <property type="component" value="Unassembled WGS sequence"/>
</dbReference>
<evidence type="ECO:0000256" key="1">
    <source>
        <dbReference type="SAM" id="MobiDB-lite"/>
    </source>
</evidence>
<reference evidence="2 3" key="1">
    <citation type="journal article" date="2018" name="Front. Plant Sci.">
        <title>Red Clover (Trifolium pratense) and Zigzag Clover (T. medium) - A Picture of Genomic Similarities and Differences.</title>
        <authorList>
            <person name="Dluhosova J."/>
            <person name="Istvanek J."/>
            <person name="Nedelnik J."/>
            <person name="Repkova J."/>
        </authorList>
    </citation>
    <scope>NUCLEOTIDE SEQUENCE [LARGE SCALE GENOMIC DNA]</scope>
    <source>
        <strain evidence="3">cv. 10/8</strain>
        <tissue evidence="2">Leaf</tissue>
    </source>
</reference>
<dbReference type="AlphaFoldDB" id="A0A392NYZ4"/>
<dbReference type="EMBL" id="LXQA010053080">
    <property type="protein sequence ID" value="MCI03725.1"/>
    <property type="molecule type" value="Genomic_DNA"/>
</dbReference>
<protein>
    <submittedName>
        <fullName evidence="2">Uncharacterized protein</fullName>
    </submittedName>
</protein>
<proteinExistence type="predicted"/>
<feature type="compositionally biased region" description="Low complexity" evidence="1">
    <location>
        <begin position="58"/>
        <end position="72"/>
    </location>
</feature>
<sequence>MPWTSRGIQSLCHDDIWKSDSTSLFDIRTSLLVKESQLDIFRQEIATTTVSAIFAQPSDSQQVDSTSQDPQSNQFGSRGRGRNVYCGGRGRGRTGGRFELPIFPQSQNLLMPEPWFPDSGATHDLTSDLSNL</sequence>
<feature type="region of interest" description="Disordered" evidence="1">
    <location>
        <begin position="58"/>
        <end position="99"/>
    </location>
</feature>
<organism evidence="2 3">
    <name type="scientific">Trifolium medium</name>
    <dbReference type="NCBI Taxonomy" id="97028"/>
    <lineage>
        <taxon>Eukaryota</taxon>
        <taxon>Viridiplantae</taxon>
        <taxon>Streptophyta</taxon>
        <taxon>Embryophyta</taxon>
        <taxon>Tracheophyta</taxon>
        <taxon>Spermatophyta</taxon>
        <taxon>Magnoliopsida</taxon>
        <taxon>eudicotyledons</taxon>
        <taxon>Gunneridae</taxon>
        <taxon>Pentapetalae</taxon>
        <taxon>rosids</taxon>
        <taxon>fabids</taxon>
        <taxon>Fabales</taxon>
        <taxon>Fabaceae</taxon>
        <taxon>Papilionoideae</taxon>
        <taxon>50 kb inversion clade</taxon>
        <taxon>NPAAA clade</taxon>
        <taxon>Hologalegina</taxon>
        <taxon>IRL clade</taxon>
        <taxon>Trifolieae</taxon>
        <taxon>Trifolium</taxon>
    </lineage>
</organism>
<name>A0A392NYZ4_9FABA</name>
<accession>A0A392NYZ4</accession>
<evidence type="ECO:0000313" key="2">
    <source>
        <dbReference type="EMBL" id="MCI03725.1"/>
    </source>
</evidence>
<evidence type="ECO:0000313" key="3">
    <source>
        <dbReference type="Proteomes" id="UP000265520"/>
    </source>
</evidence>
<keyword evidence="3" id="KW-1185">Reference proteome</keyword>